<comment type="caution">
    <text evidence="3">The sequence shown here is derived from an EMBL/GenBank/DDBJ whole genome shotgun (WGS) entry which is preliminary data.</text>
</comment>
<keyword evidence="1" id="KW-0472">Membrane</keyword>
<evidence type="ECO:0000259" key="2">
    <source>
        <dbReference type="Pfam" id="PF03779"/>
    </source>
</evidence>
<feature type="transmembrane region" description="Helical" evidence="1">
    <location>
        <begin position="64"/>
        <end position="85"/>
    </location>
</feature>
<dbReference type="OrthoDB" id="32521at2"/>
<feature type="transmembrane region" description="Helical" evidence="1">
    <location>
        <begin position="97"/>
        <end position="116"/>
    </location>
</feature>
<name>I4EGF2_9BACT</name>
<evidence type="ECO:0000313" key="4">
    <source>
        <dbReference type="Proteomes" id="UP000004221"/>
    </source>
</evidence>
<sequence>MEMQQSRIATALVALAGLWLMAAPFVLGYANADGMRARSEDLLFGAGILIVSGYRLLKAPDATWMSVVTAVMGFWVFLAPFYVGYHSVTVANWNDHIVGIFVIIVSAWAALATRRLHQHAG</sequence>
<dbReference type="Pfam" id="PF03779">
    <property type="entry name" value="SPW"/>
    <property type="match status" value="1"/>
</dbReference>
<dbReference type="TCDB" id="1.E.72.1.5">
    <property type="family name" value="the archaeal/bacterial 4 tms putative holin (ab4holin) family"/>
</dbReference>
<keyword evidence="1" id="KW-1133">Transmembrane helix</keyword>
<dbReference type="EMBL" id="CAGS01000190">
    <property type="protein sequence ID" value="CCF83764.1"/>
    <property type="molecule type" value="Genomic_DNA"/>
</dbReference>
<accession>I4EGF2</accession>
<feature type="domain" description="SPW repeat-containing integral membrane" evidence="2">
    <location>
        <begin position="10"/>
        <end position="106"/>
    </location>
</feature>
<organism evidence="3 4">
    <name type="scientific">Nitrolancea hollandica Lb</name>
    <dbReference type="NCBI Taxonomy" id="1129897"/>
    <lineage>
        <taxon>Bacteria</taxon>
        <taxon>Pseudomonadati</taxon>
        <taxon>Thermomicrobiota</taxon>
        <taxon>Thermomicrobia</taxon>
        <taxon>Sphaerobacterales</taxon>
        <taxon>Sphaerobacterineae</taxon>
        <taxon>Sphaerobacteraceae</taxon>
        <taxon>Nitrolancea</taxon>
    </lineage>
</organism>
<dbReference type="RefSeq" id="WP_008477357.1">
    <property type="nucleotide sequence ID" value="NZ_CAGS01000190.1"/>
</dbReference>
<evidence type="ECO:0000313" key="3">
    <source>
        <dbReference type="EMBL" id="CCF83764.1"/>
    </source>
</evidence>
<evidence type="ECO:0000256" key="1">
    <source>
        <dbReference type="SAM" id="Phobius"/>
    </source>
</evidence>
<dbReference type="Proteomes" id="UP000004221">
    <property type="component" value="Unassembled WGS sequence"/>
</dbReference>
<dbReference type="InterPro" id="IPR005530">
    <property type="entry name" value="SPW"/>
</dbReference>
<dbReference type="AlphaFoldDB" id="I4EGF2"/>
<proteinExistence type="predicted"/>
<reference evidence="3 4" key="1">
    <citation type="journal article" date="2012" name="ISME J.">
        <title>Nitrification expanded: discovery, physiology and genomics of a nitrite-oxidizing bacterium from the phylum Chloroflexi.</title>
        <authorList>
            <person name="Sorokin D.Y."/>
            <person name="Lucker S."/>
            <person name="Vejmelkova D."/>
            <person name="Kostrikina N.A."/>
            <person name="Kleerebezem R."/>
            <person name="Rijpstra W.I."/>
            <person name="Damste J.S."/>
            <person name="Le Paslier D."/>
            <person name="Muyzer G."/>
            <person name="Wagner M."/>
            <person name="van Loosdrecht M.C."/>
            <person name="Daims H."/>
        </authorList>
    </citation>
    <scope>NUCLEOTIDE SEQUENCE [LARGE SCALE GENOMIC DNA]</scope>
    <source>
        <strain evidence="4">none</strain>
    </source>
</reference>
<keyword evidence="4" id="KW-1185">Reference proteome</keyword>
<gene>
    <name evidence="3" type="ORF">NITHO_270010</name>
</gene>
<keyword evidence="1" id="KW-0812">Transmembrane</keyword>
<protein>
    <recommendedName>
        <fullName evidence="2">SPW repeat-containing integral membrane domain-containing protein</fullName>
    </recommendedName>
</protein>